<evidence type="ECO:0000313" key="2">
    <source>
        <dbReference type="EMBL" id="ADG74265.1"/>
    </source>
</evidence>
<dbReference type="HOGENOM" id="CLU_1136451_0_0_11"/>
<dbReference type="KEGG" id="cfl:Cfla_1367"/>
<gene>
    <name evidence="2" type="ordered locus">Cfla_1367</name>
</gene>
<evidence type="ECO:0008006" key="4">
    <source>
        <dbReference type="Google" id="ProtNLM"/>
    </source>
</evidence>
<reference evidence="2 3" key="1">
    <citation type="journal article" date="2010" name="Stand. Genomic Sci.">
        <title>Complete genome sequence of Cellulomonas flavigena type strain (134).</title>
        <authorList>
            <person name="Abt B."/>
            <person name="Foster B."/>
            <person name="Lapidus A."/>
            <person name="Clum A."/>
            <person name="Sun H."/>
            <person name="Pukall R."/>
            <person name="Lucas S."/>
            <person name="Glavina Del Rio T."/>
            <person name="Nolan M."/>
            <person name="Tice H."/>
            <person name="Cheng J.F."/>
            <person name="Pitluck S."/>
            <person name="Liolios K."/>
            <person name="Ivanova N."/>
            <person name="Mavromatis K."/>
            <person name="Ovchinnikova G."/>
            <person name="Pati A."/>
            <person name="Goodwin L."/>
            <person name="Chen A."/>
            <person name="Palaniappan K."/>
            <person name="Land M."/>
            <person name="Hauser L."/>
            <person name="Chang Y.J."/>
            <person name="Jeffries C.D."/>
            <person name="Rohde M."/>
            <person name="Goker M."/>
            <person name="Woyke T."/>
            <person name="Bristow J."/>
            <person name="Eisen J.A."/>
            <person name="Markowitz V."/>
            <person name="Hugenholtz P."/>
            <person name="Kyrpides N.C."/>
            <person name="Klenk H.P."/>
        </authorList>
    </citation>
    <scope>NUCLEOTIDE SEQUENCE [LARGE SCALE GENOMIC DNA]</scope>
    <source>
        <strain evidence="3">ATCC 482 / DSM 20109 / BCRC 11376 / JCM 18109 / NBRC 3775 / NCIMB 8073 / NRS 134</strain>
    </source>
</reference>
<feature type="region of interest" description="Disordered" evidence="1">
    <location>
        <begin position="31"/>
        <end position="62"/>
    </location>
</feature>
<organism evidence="2 3">
    <name type="scientific">Cellulomonas flavigena (strain ATCC 482 / DSM 20109 / BCRC 11376 / JCM 18109 / NBRC 3775 / NCIMB 8073 / NRS 134)</name>
    <dbReference type="NCBI Taxonomy" id="446466"/>
    <lineage>
        <taxon>Bacteria</taxon>
        <taxon>Bacillati</taxon>
        <taxon>Actinomycetota</taxon>
        <taxon>Actinomycetes</taxon>
        <taxon>Micrococcales</taxon>
        <taxon>Cellulomonadaceae</taxon>
        <taxon>Cellulomonas</taxon>
    </lineage>
</organism>
<accession>D5UCF1</accession>
<dbReference type="STRING" id="446466.Cfla_1367"/>
<dbReference type="Proteomes" id="UP000000849">
    <property type="component" value="Chromosome"/>
</dbReference>
<proteinExistence type="predicted"/>
<protein>
    <recommendedName>
        <fullName evidence="4">Lipoprotein</fullName>
    </recommendedName>
</protein>
<name>D5UCF1_CELFN</name>
<dbReference type="OrthoDB" id="3476979at2"/>
<keyword evidence="3" id="KW-1185">Reference proteome</keyword>
<dbReference type="RefSeq" id="WP_013116599.1">
    <property type="nucleotide sequence ID" value="NC_014151.1"/>
</dbReference>
<feature type="compositionally biased region" description="Low complexity" evidence="1">
    <location>
        <begin position="31"/>
        <end position="55"/>
    </location>
</feature>
<dbReference type="PROSITE" id="PS51257">
    <property type="entry name" value="PROKAR_LIPOPROTEIN"/>
    <property type="match status" value="1"/>
</dbReference>
<dbReference type="EMBL" id="CP001964">
    <property type="protein sequence ID" value="ADG74265.1"/>
    <property type="molecule type" value="Genomic_DNA"/>
</dbReference>
<dbReference type="eggNOG" id="ENOG5033HCA">
    <property type="taxonomic scope" value="Bacteria"/>
</dbReference>
<evidence type="ECO:0000256" key="1">
    <source>
        <dbReference type="SAM" id="MobiDB-lite"/>
    </source>
</evidence>
<evidence type="ECO:0000313" key="3">
    <source>
        <dbReference type="Proteomes" id="UP000000849"/>
    </source>
</evidence>
<dbReference type="AlphaFoldDB" id="D5UCF1"/>
<sequence>MRRTHHLPGAVVGTTLALGALLTLTGCGTGDVDPTSPTTTPGSAPSSVGSSSPTDGPEEGDVSTRLADAVRPQDPGLADLVTADGTTVTPLDTPWLTGWQVLDVLARGGSHGSRAYVALSDDDEAVVLAGAPEAFADVLARADVRIEDEATAVAVVDTYLDATRSFRQWSQRIASFDEVRLRPRLDADAQAAADAARTTLAGQLAPTSAAPAGDGFDVVAWVQDGGTVARHTVHLGADGTLTDEVEDVVTDLPVAISR</sequence>